<feature type="domain" description="Major facilitator superfamily (MFS) profile" evidence="6">
    <location>
        <begin position="11"/>
        <end position="436"/>
    </location>
</feature>
<name>A0AAJ6QUK3_9ACAR</name>
<dbReference type="InterPro" id="IPR020846">
    <property type="entry name" value="MFS_dom"/>
</dbReference>
<dbReference type="PROSITE" id="PS50850">
    <property type="entry name" value="MFS"/>
    <property type="match status" value="1"/>
</dbReference>
<feature type="transmembrane region" description="Helical" evidence="5">
    <location>
        <begin position="62"/>
        <end position="82"/>
    </location>
</feature>
<feature type="transmembrane region" description="Helical" evidence="5">
    <location>
        <begin position="377"/>
        <end position="398"/>
    </location>
</feature>
<feature type="transmembrane region" description="Helical" evidence="5">
    <location>
        <begin position="404"/>
        <end position="428"/>
    </location>
</feature>
<dbReference type="InterPro" id="IPR036259">
    <property type="entry name" value="MFS_trans_sf"/>
</dbReference>
<feature type="transmembrane region" description="Helical" evidence="5">
    <location>
        <begin position="321"/>
        <end position="338"/>
    </location>
</feature>
<accession>A0AAJ6QUK3</accession>
<keyword evidence="4 5" id="KW-0472">Membrane</keyword>
<dbReference type="PANTHER" id="PTHR23507">
    <property type="entry name" value="ZGC:174356"/>
    <property type="match status" value="1"/>
</dbReference>
<dbReference type="KEGG" id="goe:100900210"/>
<feature type="transmembrane region" description="Helical" evidence="5">
    <location>
        <begin position="287"/>
        <end position="309"/>
    </location>
</feature>
<feature type="transmembrane region" description="Helical" evidence="5">
    <location>
        <begin position="344"/>
        <end position="365"/>
    </location>
</feature>
<dbReference type="GO" id="GO:0016020">
    <property type="term" value="C:membrane"/>
    <property type="evidence" value="ECO:0007669"/>
    <property type="project" value="UniProtKB-SubCell"/>
</dbReference>
<dbReference type="InterPro" id="IPR011701">
    <property type="entry name" value="MFS"/>
</dbReference>
<evidence type="ECO:0000256" key="3">
    <source>
        <dbReference type="ARBA" id="ARBA00022989"/>
    </source>
</evidence>
<feature type="transmembrane region" description="Helical" evidence="5">
    <location>
        <begin position="160"/>
        <end position="180"/>
    </location>
</feature>
<dbReference type="Gene3D" id="1.20.1250.20">
    <property type="entry name" value="MFS general substrate transporter like domains"/>
    <property type="match status" value="1"/>
</dbReference>
<feature type="transmembrane region" description="Helical" evidence="5">
    <location>
        <begin position="186"/>
        <end position="207"/>
    </location>
</feature>
<dbReference type="PANTHER" id="PTHR23507:SF1">
    <property type="entry name" value="FI18259P1-RELATED"/>
    <property type="match status" value="1"/>
</dbReference>
<dbReference type="SUPFAM" id="SSF103473">
    <property type="entry name" value="MFS general substrate transporter"/>
    <property type="match status" value="1"/>
</dbReference>
<evidence type="ECO:0000313" key="8">
    <source>
        <dbReference type="RefSeq" id="XP_003744584.1"/>
    </source>
</evidence>
<keyword evidence="3 5" id="KW-1133">Transmembrane helix</keyword>
<feature type="transmembrane region" description="Helical" evidence="5">
    <location>
        <begin position="120"/>
        <end position="148"/>
    </location>
</feature>
<evidence type="ECO:0000259" key="6">
    <source>
        <dbReference type="PROSITE" id="PS50850"/>
    </source>
</evidence>
<feature type="transmembrane region" description="Helical" evidence="5">
    <location>
        <begin position="246"/>
        <end position="267"/>
    </location>
</feature>
<sequence>MAWSEKLRFVVEPILFLSFMTTSIEISLVQQLIRRKVCLVSGMLNCDGKPSAELILEATPWIGAYNIALSSVTFVVGLWFGSWADKYGRKKMMVIPYVGSILSTLIFIIASIFIETTPLILMVSAVIIGLSSGTLGVGSTCFGIISVVTTSEGRSGRIAIMEAMIFTGGALGFYIAGYALPRSSFAVVFCLEMGVHLIGLAYLIMFIREPEESLEERQRHSTESFMSTEHLLSMYRTVIRPRARRLRAVLVLLIFSSFMLAFGMATASQLTYTRLTSPPVNWKPAKYSFYHAFMVFAQGSMLVIVLPLCLRFFGIRDTTTGIIGAVSRLLGLTGLAAATEDWMFYLTIAFFSFSEFAMPAVRSILSKIVDQNEKSQIFGLMGAQQSLAFVLTGIILLFPGSMTTLFPGFGMAVGAVFQIVPILTLLYLRFFLSLDEGLSELRNESVHHSGYDSVVDDGLVDPRGQP</sequence>
<organism evidence="7 8">
    <name type="scientific">Galendromus occidentalis</name>
    <name type="common">western predatory mite</name>
    <dbReference type="NCBI Taxonomy" id="34638"/>
    <lineage>
        <taxon>Eukaryota</taxon>
        <taxon>Metazoa</taxon>
        <taxon>Ecdysozoa</taxon>
        <taxon>Arthropoda</taxon>
        <taxon>Chelicerata</taxon>
        <taxon>Arachnida</taxon>
        <taxon>Acari</taxon>
        <taxon>Parasitiformes</taxon>
        <taxon>Mesostigmata</taxon>
        <taxon>Gamasina</taxon>
        <taxon>Phytoseioidea</taxon>
        <taxon>Phytoseiidae</taxon>
        <taxon>Typhlodrominae</taxon>
        <taxon>Galendromus</taxon>
    </lineage>
</organism>
<evidence type="ECO:0000256" key="4">
    <source>
        <dbReference type="ARBA" id="ARBA00023136"/>
    </source>
</evidence>
<evidence type="ECO:0000256" key="1">
    <source>
        <dbReference type="ARBA" id="ARBA00004141"/>
    </source>
</evidence>
<dbReference type="Proteomes" id="UP000694867">
    <property type="component" value="Unplaced"/>
</dbReference>
<protein>
    <submittedName>
        <fullName evidence="8">Uncharacterized protein LOC100900210</fullName>
    </submittedName>
</protein>
<evidence type="ECO:0000313" key="7">
    <source>
        <dbReference type="Proteomes" id="UP000694867"/>
    </source>
</evidence>
<keyword evidence="7" id="KW-1185">Reference proteome</keyword>
<dbReference type="RefSeq" id="XP_003744584.1">
    <property type="nucleotide sequence ID" value="XM_003744536.2"/>
</dbReference>
<feature type="transmembrane region" description="Helical" evidence="5">
    <location>
        <begin position="94"/>
        <end position="114"/>
    </location>
</feature>
<evidence type="ECO:0000256" key="2">
    <source>
        <dbReference type="ARBA" id="ARBA00022692"/>
    </source>
</evidence>
<dbReference type="AlphaFoldDB" id="A0AAJ6QUK3"/>
<dbReference type="Pfam" id="PF07690">
    <property type="entry name" value="MFS_1"/>
    <property type="match status" value="1"/>
</dbReference>
<evidence type="ECO:0000256" key="5">
    <source>
        <dbReference type="SAM" id="Phobius"/>
    </source>
</evidence>
<keyword evidence="2 5" id="KW-0812">Transmembrane</keyword>
<dbReference type="GO" id="GO:0022857">
    <property type="term" value="F:transmembrane transporter activity"/>
    <property type="evidence" value="ECO:0007669"/>
    <property type="project" value="InterPro"/>
</dbReference>
<gene>
    <name evidence="8" type="primary">LOC100900210</name>
</gene>
<comment type="subcellular location">
    <subcellularLocation>
        <location evidence="1">Membrane</location>
        <topology evidence="1">Multi-pass membrane protein</topology>
    </subcellularLocation>
</comment>
<dbReference type="GeneID" id="100900210"/>
<reference evidence="8" key="1">
    <citation type="submission" date="2025-08" db="UniProtKB">
        <authorList>
            <consortium name="RefSeq"/>
        </authorList>
    </citation>
    <scope>IDENTIFICATION</scope>
</reference>
<proteinExistence type="predicted"/>